<dbReference type="Proteomes" id="UP001152797">
    <property type="component" value="Unassembled WGS sequence"/>
</dbReference>
<gene>
    <name evidence="4" type="ORF">C1SCF055_LOCUS7844</name>
</gene>
<feature type="transmembrane region" description="Helical" evidence="3">
    <location>
        <begin position="429"/>
        <end position="450"/>
    </location>
</feature>
<dbReference type="InterPro" id="IPR038050">
    <property type="entry name" value="Neuro_actylchol_rec"/>
</dbReference>
<dbReference type="InterPro" id="IPR036719">
    <property type="entry name" value="Neuro-gated_channel_TM_sf"/>
</dbReference>
<keyword evidence="3" id="KW-0812">Transmembrane</keyword>
<evidence type="ECO:0000313" key="5">
    <source>
        <dbReference type="EMBL" id="CAL4767236.1"/>
    </source>
</evidence>
<keyword evidence="6" id="KW-1185">Reference proteome</keyword>
<keyword evidence="5" id="KW-0675">Receptor</keyword>
<dbReference type="Gene3D" id="1.20.58.390">
    <property type="entry name" value="Neurotransmitter-gated ion-channel transmembrane domain"/>
    <property type="match status" value="1"/>
</dbReference>
<comment type="subcellular location">
    <subcellularLocation>
        <location evidence="1">Membrane</location>
        <topology evidence="1">Multi-pass membrane protein</topology>
    </subcellularLocation>
</comment>
<dbReference type="GO" id="GO:0016020">
    <property type="term" value="C:membrane"/>
    <property type="evidence" value="ECO:0007669"/>
    <property type="project" value="UniProtKB-SubCell"/>
</dbReference>
<evidence type="ECO:0000313" key="6">
    <source>
        <dbReference type="Proteomes" id="UP001152797"/>
    </source>
</evidence>
<dbReference type="EMBL" id="CAMXCT020000523">
    <property type="protein sequence ID" value="CAL1133299.1"/>
    <property type="molecule type" value="Genomic_DNA"/>
</dbReference>
<keyword evidence="3" id="KW-0472">Membrane</keyword>
<evidence type="ECO:0000256" key="1">
    <source>
        <dbReference type="ARBA" id="ARBA00004141"/>
    </source>
</evidence>
<dbReference type="PANTHER" id="PTHR18945">
    <property type="entry name" value="NEUROTRANSMITTER GATED ION CHANNEL"/>
    <property type="match status" value="1"/>
</dbReference>
<keyword evidence="3" id="KW-1133">Transmembrane helix</keyword>
<evidence type="ECO:0000313" key="4">
    <source>
        <dbReference type="EMBL" id="CAI3979924.1"/>
    </source>
</evidence>
<reference evidence="4" key="1">
    <citation type="submission" date="2022-10" db="EMBL/GenBank/DDBJ databases">
        <authorList>
            <person name="Chen Y."/>
            <person name="Dougan E. K."/>
            <person name="Chan C."/>
            <person name="Rhodes N."/>
            <person name="Thang M."/>
        </authorList>
    </citation>
    <scope>NUCLEOTIDE SEQUENCE</scope>
</reference>
<comment type="caution">
    <text evidence="4">The sequence shown here is derived from an EMBL/GenBank/DDBJ whole genome shotgun (WGS) entry which is preliminary data.</text>
</comment>
<proteinExistence type="predicted"/>
<dbReference type="EMBL" id="CAMXCT010000523">
    <property type="protein sequence ID" value="CAI3979924.1"/>
    <property type="molecule type" value="Genomic_DNA"/>
</dbReference>
<protein>
    <submittedName>
        <fullName evidence="5">Acetylcholine receptor subunit alpha-type acr-7</fullName>
    </submittedName>
</protein>
<dbReference type="InterPro" id="IPR006201">
    <property type="entry name" value="Neur_channel"/>
</dbReference>
<dbReference type="EMBL" id="CAMXCT030000523">
    <property type="protein sequence ID" value="CAL4767236.1"/>
    <property type="molecule type" value="Genomic_DNA"/>
</dbReference>
<dbReference type="GO" id="GO:0004888">
    <property type="term" value="F:transmembrane signaling receptor activity"/>
    <property type="evidence" value="ECO:0007669"/>
    <property type="project" value="InterPro"/>
</dbReference>
<dbReference type="SUPFAM" id="SSF90112">
    <property type="entry name" value="Neurotransmitter-gated ion-channel transmembrane pore"/>
    <property type="match status" value="1"/>
</dbReference>
<feature type="transmembrane region" description="Helical" evidence="3">
    <location>
        <begin position="383"/>
        <end position="409"/>
    </location>
</feature>
<evidence type="ECO:0000256" key="2">
    <source>
        <dbReference type="SAM" id="MobiDB-lite"/>
    </source>
</evidence>
<dbReference type="Gene3D" id="2.70.170.10">
    <property type="entry name" value="Neurotransmitter-gated ion-channel ligand-binding domain"/>
    <property type="match status" value="1"/>
</dbReference>
<reference evidence="5 6" key="2">
    <citation type="submission" date="2024-05" db="EMBL/GenBank/DDBJ databases">
        <authorList>
            <person name="Chen Y."/>
            <person name="Shah S."/>
            <person name="Dougan E. K."/>
            <person name="Thang M."/>
            <person name="Chan C."/>
        </authorList>
    </citation>
    <scope>NUCLEOTIDE SEQUENCE [LARGE SCALE GENOMIC DNA]</scope>
</reference>
<organism evidence="4">
    <name type="scientific">Cladocopium goreaui</name>
    <dbReference type="NCBI Taxonomy" id="2562237"/>
    <lineage>
        <taxon>Eukaryota</taxon>
        <taxon>Sar</taxon>
        <taxon>Alveolata</taxon>
        <taxon>Dinophyceae</taxon>
        <taxon>Suessiales</taxon>
        <taxon>Symbiodiniaceae</taxon>
        <taxon>Cladocopium</taxon>
    </lineage>
</organism>
<feature type="region of interest" description="Disordered" evidence="2">
    <location>
        <begin position="553"/>
        <end position="579"/>
    </location>
</feature>
<feature type="transmembrane region" description="Helical" evidence="3">
    <location>
        <begin position="324"/>
        <end position="344"/>
    </location>
</feature>
<dbReference type="GO" id="GO:0005230">
    <property type="term" value="F:extracellular ligand-gated monoatomic ion channel activity"/>
    <property type="evidence" value="ECO:0007669"/>
    <property type="project" value="InterPro"/>
</dbReference>
<feature type="compositionally biased region" description="Basic and acidic residues" evidence="2">
    <location>
        <begin position="568"/>
        <end position="579"/>
    </location>
</feature>
<evidence type="ECO:0000256" key="3">
    <source>
        <dbReference type="SAM" id="Phobius"/>
    </source>
</evidence>
<sequence>MAKVHNELPLANVSEKASIGEILQSKSRSGVSDLKGSKSLGPPPGYDKDGIIRKFWSNCKIKHGKYECGQEVNCEKTIPVALDIAPHELKEVSNEKEQFELVFIMKMYWQDPKLHSFKTKITRHRPKDDPIEAVDPLEEVKGIVRRKYRNGDLLFIEQEGERYKPAVILRRSEYVFMEEPDWKIYFFPTYTFLNLVRTEAQTEEPMMNLLWCDEEKGGFVEFRRRYDAVFQESLELKMFPLDRQICRIRITAEKEIQDFQFVGIEGWRNIATVHEEWQVEDKMFSPCTTYVRYADEKCEHRSQRSLAKTVLHLQRKGDYYFHNVLINIFLVNVIALSAFAVGIGDIGDRLSLLSTTLVAVTAYQTVINENIPRKTYLTVCDKYIIFAVVYQVLMAVETVALSLISHVLSWYTGEEEHAEMIEWITLYDWIIGTVFVVGWVLGHAAILLMLRKEGLASGSWKEAYEANEEPYAPVFECSTCGKRWLCSQTHQRKVTEQNLIWCECNENRLSRIKKRYYTPGCKGFEKPVVPQQNLDKLMCAPPHLQVGDEQHADDFNQKFQRPAAKAAAVRDSHPPELLQ</sequence>
<dbReference type="OrthoDB" id="5975154at2759"/>
<name>A0A9P1FJW8_9DINO</name>
<dbReference type="InterPro" id="IPR036734">
    <property type="entry name" value="Neur_chan_lig-bd_sf"/>
</dbReference>
<dbReference type="AlphaFoldDB" id="A0A9P1FJW8"/>
<accession>A0A9P1FJW8</accession>